<organism evidence="1 2">
    <name type="scientific">Hyphomonas johnsonii MHS-2</name>
    <dbReference type="NCBI Taxonomy" id="1280950"/>
    <lineage>
        <taxon>Bacteria</taxon>
        <taxon>Pseudomonadati</taxon>
        <taxon>Pseudomonadota</taxon>
        <taxon>Alphaproteobacteria</taxon>
        <taxon>Hyphomonadales</taxon>
        <taxon>Hyphomonadaceae</taxon>
        <taxon>Hyphomonas</taxon>
    </lineage>
</organism>
<evidence type="ECO:0000313" key="2">
    <source>
        <dbReference type="Proteomes" id="UP000025171"/>
    </source>
</evidence>
<reference evidence="1 2" key="1">
    <citation type="journal article" date="2014" name="Antonie Van Leeuwenhoek">
        <title>Hyphomonas beringensis sp. nov. and Hyphomonas chukchiensis sp. nov., isolated from surface seawater of the Bering Sea and Chukchi Sea.</title>
        <authorList>
            <person name="Li C."/>
            <person name="Lai Q."/>
            <person name="Li G."/>
            <person name="Dong C."/>
            <person name="Wang J."/>
            <person name="Liao Y."/>
            <person name="Shao Z."/>
        </authorList>
    </citation>
    <scope>NUCLEOTIDE SEQUENCE [LARGE SCALE GENOMIC DNA]</scope>
    <source>
        <strain evidence="1 2">MHS-2</strain>
    </source>
</reference>
<keyword evidence="2" id="KW-1185">Reference proteome</keyword>
<dbReference type="STRING" id="1280950.HJO_16625"/>
<dbReference type="AlphaFoldDB" id="A0A059FAP0"/>
<comment type="caution">
    <text evidence="1">The sequence shown here is derived from an EMBL/GenBank/DDBJ whole genome shotgun (WGS) entry which is preliminary data.</text>
</comment>
<gene>
    <name evidence="1" type="ORF">HJO_16625</name>
</gene>
<sequence length="85" mass="9479">MNDVVVDLRLGSVEENTLLTTAVDDFVGMLSSGHEDTEGDAPDMMVHTAYEADGHVSKRLIFQDRTWAEAFLDFWETQKTQSSVA</sequence>
<proteinExistence type="predicted"/>
<dbReference type="PATRIC" id="fig|1280950.3.peg.3329"/>
<accession>A0A059FAP0</accession>
<name>A0A059FAP0_9PROT</name>
<evidence type="ECO:0000313" key="1">
    <source>
        <dbReference type="EMBL" id="KCZ87616.1"/>
    </source>
</evidence>
<dbReference type="EMBL" id="ARYK01000012">
    <property type="protein sequence ID" value="KCZ87616.1"/>
    <property type="molecule type" value="Genomic_DNA"/>
</dbReference>
<protein>
    <submittedName>
        <fullName evidence="1">Uncharacterized protein</fullName>
    </submittedName>
</protein>
<dbReference type="Proteomes" id="UP000025171">
    <property type="component" value="Unassembled WGS sequence"/>
</dbReference>